<dbReference type="SUPFAM" id="SSF46689">
    <property type="entry name" value="Homeodomain-like"/>
    <property type="match status" value="1"/>
</dbReference>
<dbReference type="EMBL" id="JBHSFZ010000058">
    <property type="protein sequence ID" value="MFC4595862.1"/>
    <property type="molecule type" value="Genomic_DNA"/>
</dbReference>
<dbReference type="PANTHER" id="PTHR30055">
    <property type="entry name" value="HTH-TYPE TRANSCRIPTIONAL REGULATOR RUTR"/>
    <property type="match status" value="1"/>
</dbReference>
<feature type="DNA-binding region" description="H-T-H motif" evidence="4">
    <location>
        <begin position="69"/>
        <end position="88"/>
    </location>
</feature>
<evidence type="ECO:0000313" key="8">
    <source>
        <dbReference type="Proteomes" id="UP001595957"/>
    </source>
</evidence>
<dbReference type="PROSITE" id="PS50977">
    <property type="entry name" value="HTH_TETR_2"/>
    <property type="match status" value="1"/>
</dbReference>
<keyword evidence="8" id="KW-1185">Reference proteome</keyword>
<evidence type="ECO:0000256" key="5">
    <source>
        <dbReference type="SAM" id="MobiDB-lite"/>
    </source>
</evidence>
<proteinExistence type="predicted"/>
<reference evidence="8" key="1">
    <citation type="journal article" date="2019" name="Int. J. Syst. Evol. Microbiol.">
        <title>The Global Catalogue of Microorganisms (GCM) 10K type strain sequencing project: providing services to taxonomists for standard genome sequencing and annotation.</title>
        <authorList>
            <consortium name="The Broad Institute Genomics Platform"/>
            <consortium name="The Broad Institute Genome Sequencing Center for Infectious Disease"/>
            <person name="Wu L."/>
            <person name="Ma J."/>
        </authorList>
    </citation>
    <scope>NUCLEOTIDE SEQUENCE [LARGE SCALE GENOMIC DNA]</scope>
    <source>
        <strain evidence="8">NBRC 103632</strain>
    </source>
</reference>
<evidence type="ECO:0000256" key="1">
    <source>
        <dbReference type="ARBA" id="ARBA00023015"/>
    </source>
</evidence>
<feature type="region of interest" description="Disordered" evidence="5">
    <location>
        <begin position="1"/>
        <end position="48"/>
    </location>
</feature>
<keyword evidence="2 4" id="KW-0238">DNA-binding</keyword>
<dbReference type="InterPro" id="IPR050109">
    <property type="entry name" value="HTH-type_TetR-like_transc_reg"/>
</dbReference>
<evidence type="ECO:0000313" key="7">
    <source>
        <dbReference type="EMBL" id="MFC4595862.1"/>
    </source>
</evidence>
<sequence>MANSPVDIPASLSVLKRRRGLHSQQNERLPKEGVPEGPSTPRSGRGRARQRLLKAAAELFCTHGYLPVTVEDIATAAGVTRVTFYRQFSDKAALTADLFREMTDRVLPRYAQITRLDYRDPIIVQEWISDIFESDRAYPGLLRAFTQALVTAPNFLARAQGFTDRLIDVLGAGIPAFAANREEPTEKRQWMEAWMLLYEILDQSNHAALQSGIATDPLMIDILADRFVEFVARYQGGVSGGQSRVARCVRVDVGSMGMA</sequence>
<dbReference type="RefSeq" id="WP_380806591.1">
    <property type="nucleotide sequence ID" value="NZ_JBHSFZ010000058.1"/>
</dbReference>
<feature type="domain" description="HTH tetR-type" evidence="6">
    <location>
        <begin position="46"/>
        <end position="106"/>
    </location>
</feature>
<evidence type="ECO:0000256" key="2">
    <source>
        <dbReference type="ARBA" id="ARBA00023125"/>
    </source>
</evidence>
<evidence type="ECO:0000259" key="6">
    <source>
        <dbReference type="PROSITE" id="PS50977"/>
    </source>
</evidence>
<organism evidence="7 8">
    <name type="scientific">Sphingobium tyrosinilyticum</name>
    <dbReference type="NCBI Taxonomy" id="2715436"/>
    <lineage>
        <taxon>Bacteria</taxon>
        <taxon>Pseudomonadati</taxon>
        <taxon>Pseudomonadota</taxon>
        <taxon>Alphaproteobacteria</taxon>
        <taxon>Sphingomonadales</taxon>
        <taxon>Sphingomonadaceae</taxon>
        <taxon>Sphingobium</taxon>
    </lineage>
</organism>
<dbReference type="PANTHER" id="PTHR30055:SF234">
    <property type="entry name" value="HTH-TYPE TRANSCRIPTIONAL REGULATOR BETI"/>
    <property type="match status" value="1"/>
</dbReference>
<accession>A0ABV9F1R9</accession>
<keyword evidence="1" id="KW-0805">Transcription regulation</keyword>
<dbReference type="Gene3D" id="1.10.357.10">
    <property type="entry name" value="Tetracycline Repressor, domain 2"/>
    <property type="match status" value="1"/>
</dbReference>
<dbReference type="InterPro" id="IPR001647">
    <property type="entry name" value="HTH_TetR"/>
</dbReference>
<comment type="caution">
    <text evidence="7">The sequence shown here is derived from an EMBL/GenBank/DDBJ whole genome shotgun (WGS) entry which is preliminary data.</text>
</comment>
<keyword evidence="3" id="KW-0804">Transcription</keyword>
<evidence type="ECO:0000256" key="3">
    <source>
        <dbReference type="ARBA" id="ARBA00023163"/>
    </source>
</evidence>
<name>A0ABV9F1R9_9SPHN</name>
<dbReference type="Proteomes" id="UP001595957">
    <property type="component" value="Unassembled WGS sequence"/>
</dbReference>
<evidence type="ECO:0000256" key="4">
    <source>
        <dbReference type="PROSITE-ProRule" id="PRU00335"/>
    </source>
</evidence>
<protein>
    <submittedName>
        <fullName evidence="7">TetR/AcrR family transcriptional regulator</fullName>
    </submittedName>
</protein>
<gene>
    <name evidence="7" type="ORF">ACFO3E_17000</name>
</gene>
<dbReference type="PRINTS" id="PR00455">
    <property type="entry name" value="HTHTETR"/>
</dbReference>
<dbReference type="Pfam" id="PF00440">
    <property type="entry name" value="TetR_N"/>
    <property type="match status" value="1"/>
</dbReference>
<dbReference type="InterPro" id="IPR009057">
    <property type="entry name" value="Homeodomain-like_sf"/>
</dbReference>